<dbReference type="SUPFAM" id="SSF53756">
    <property type="entry name" value="UDP-Glycosyltransferase/glycogen phosphorylase"/>
    <property type="match status" value="1"/>
</dbReference>
<reference evidence="3" key="2">
    <citation type="submission" date="2021-04" db="EMBL/GenBank/DDBJ databases">
        <authorList>
            <person name="Gilroy R."/>
        </authorList>
    </citation>
    <scope>NUCLEOTIDE SEQUENCE</scope>
    <source>
        <strain evidence="3">USAMLcec2-132</strain>
    </source>
</reference>
<sequence>MKKKIKILQLVPLGTGGITNLILNINEYLDRDRFEFDYLTFYDRKEFYEDRALKYGGKKYVVPLDRFDNQVVRALFKFFYAVKVIRECGPDIIHINASTPYDMLVGVSAKIAGTGKIVIHSHNSSMKRRNWGQQLVMKGCRILIPMVSDCNLACSELAARYMFTKGIIAKKKYTVIHNGIDVQKYRFSPEIRKMYRKKLQAEENYIVGHVGRFSSAKNHKKLIEIFERFSGSCPEARLLLIGIGELEAEIREMVRRKGIMEKVIFYGATAEVPQFLQAMDCFVFPSLYEGLPIAAIEAQAAGLPVFMSDTISKELAITSLVRYIPLDAPAEKWADEILAVKMQKVIRKDRIEETKKAGFDVEDAAEQLMRQYISLTGIEPRMRTK</sequence>
<protein>
    <submittedName>
        <fullName evidence="3">Glycosyltransferase</fullName>
        <ecNumber evidence="3">2.4.-.-</ecNumber>
    </submittedName>
</protein>
<evidence type="ECO:0000313" key="3">
    <source>
        <dbReference type="EMBL" id="HJC25116.1"/>
    </source>
</evidence>
<dbReference type="Pfam" id="PF13439">
    <property type="entry name" value="Glyco_transf_4"/>
    <property type="match status" value="1"/>
</dbReference>
<dbReference type="Pfam" id="PF00534">
    <property type="entry name" value="Glycos_transf_1"/>
    <property type="match status" value="1"/>
</dbReference>
<keyword evidence="3" id="KW-0328">Glycosyltransferase</keyword>
<feature type="domain" description="Glycosyltransferase subfamily 4-like N-terminal" evidence="2">
    <location>
        <begin position="16"/>
        <end position="183"/>
    </location>
</feature>
<proteinExistence type="predicted"/>
<gene>
    <name evidence="3" type="ORF">H9761_15685</name>
</gene>
<dbReference type="InterPro" id="IPR001296">
    <property type="entry name" value="Glyco_trans_1"/>
</dbReference>
<evidence type="ECO:0000259" key="2">
    <source>
        <dbReference type="Pfam" id="PF13439"/>
    </source>
</evidence>
<dbReference type="EC" id="2.4.-.-" evidence="3"/>
<dbReference type="InterPro" id="IPR028098">
    <property type="entry name" value="Glyco_trans_4-like_N"/>
</dbReference>
<dbReference type="AlphaFoldDB" id="A0A9D2NIZ3"/>
<comment type="caution">
    <text evidence="3">The sequence shown here is derived from an EMBL/GenBank/DDBJ whole genome shotgun (WGS) entry which is preliminary data.</text>
</comment>
<dbReference type="PANTHER" id="PTHR45947:SF3">
    <property type="entry name" value="SULFOQUINOVOSYL TRANSFERASE SQD2"/>
    <property type="match status" value="1"/>
</dbReference>
<dbReference type="Gene3D" id="3.40.50.2000">
    <property type="entry name" value="Glycogen Phosphorylase B"/>
    <property type="match status" value="2"/>
</dbReference>
<dbReference type="PANTHER" id="PTHR45947">
    <property type="entry name" value="SULFOQUINOVOSYL TRANSFERASE SQD2"/>
    <property type="match status" value="1"/>
</dbReference>
<evidence type="ECO:0000259" key="1">
    <source>
        <dbReference type="Pfam" id="PF00534"/>
    </source>
</evidence>
<dbReference type="InterPro" id="IPR050194">
    <property type="entry name" value="Glycosyltransferase_grp1"/>
</dbReference>
<evidence type="ECO:0000313" key="4">
    <source>
        <dbReference type="Proteomes" id="UP000823891"/>
    </source>
</evidence>
<dbReference type="GO" id="GO:0016757">
    <property type="term" value="F:glycosyltransferase activity"/>
    <property type="evidence" value="ECO:0007669"/>
    <property type="project" value="UniProtKB-KW"/>
</dbReference>
<organism evidence="3 4">
    <name type="scientific">Candidatus Eisenbergiella merdavium</name>
    <dbReference type="NCBI Taxonomy" id="2838551"/>
    <lineage>
        <taxon>Bacteria</taxon>
        <taxon>Bacillati</taxon>
        <taxon>Bacillota</taxon>
        <taxon>Clostridia</taxon>
        <taxon>Lachnospirales</taxon>
        <taxon>Lachnospiraceae</taxon>
        <taxon>Eisenbergiella</taxon>
    </lineage>
</organism>
<dbReference type="Proteomes" id="UP000823891">
    <property type="component" value="Unassembled WGS sequence"/>
</dbReference>
<reference evidence="3" key="1">
    <citation type="journal article" date="2021" name="PeerJ">
        <title>Extensive microbial diversity within the chicken gut microbiome revealed by metagenomics and culture.</title>
        <authorList>
            <person name="Gilroy R."/>
            <person name="Ravi A."/>
            <person name="Getino M."/>
            <person name="Pursley I."/>
            <person name="Horton D.L."/>
            <person name="Alikhan N.F."/>
            <person name="Baker D."/>
            <person name="Gharbi K."/>
            <person name="Hall N."/>
            <person name="Watson M."/>
            <person name="Adriaenssens E.M."/>
            <person name="Foster-Nyarko E."/>
            <person name="Jarju S."/>
            <person name="Secka A."/>
            <person name="Antonio M."/>
            <person name="Oren A."/>
            <person name="Chaudhuri R.R."/>
            <person name="La Ragione R."/>
            <person name="Hildebrand F."/>
            <person name="Pallen M.J."/>
        </authorList>
    </citation>
    <scope>NUCLEOTIDE SEQUENCE</scope>
    <source>
        <strain evidence="3">USAMLcec2-132</strain>
    </source>
</reference>
<dbReference type="EMBL" id="DWWS01000055">
    <property type="protein sequence ID" value="HJC25116.1"/>
    <property type="molecule type" value="Genomic_DNA"/>
</dbReference>
<feature type="domain" description="Glycosyl transferase family 1" evidence="1">
    <location>
        <begin position="196"/>
        <end position="321"/>
    </location>
</feature>
<name>A0A9D2NIZ3_9FIRM</name>
<accession>A0A9D2NIZ3</accession>
<keyword evidence="3" id="KW-0808">Transferase</keyword>